<sequence length="388" mass="41864">MGLDRQAVFGIADQIRDRARETDLNGRFPVENLELLRRSGFMGALVGKAYGGLGWSLGDFSWAARTIGAACMSTGLIWAMHCQQADTIARLGEPRLIEHLLPRIARGQVYIASVTTEPGTGARLQSAQAALIEKDDGYKFERHAPVVTGGMNADGFLLTLRSHPEAGPGEVRLVYADRDQLSIEPRAQWSTLGMRGTASGGLYIEGAVDQSAVIAGDRDFGEIAAETIIPVAHVAWAACWLGAASGAFAQLVAWLRDPGRRGGPDVSSDLTRYQLAQIRARLEAVGGYLKLAVDKVESARCEDIATLRDAPARIHFNTLKLLASELTFDAVNHMVEVAGMAVGYTEDSQVPLARSLRDLRSASLTHANNRLWSDTGGLALMDRKVTLL</sequence>
<comment type="similarity">
    <text evidence="2">Belongs to the acyl-CoA dehydrogenase family.</text>
</comment>
<comment type="cofactor">
    <cofactor evidence="1">
        <name>FAD</name>
        <dbReference type="ChEBI" id="CHEBI:57692"/>
    </cofactor>
</comment>
<evidence type="ECO:0000259" key="6">
    <source>
        <dbReference type="Pfam" id="PF02771"/>
    </source>
</evidence>
<evidence type="ECO:0000256" key="1">
    <source>
        <dbReference type="ARBA" id="ARBA00001974"/>
    </source>
</evidence>
<proteinExistence type="inferred from homology"/>
<dbReference type="Gene3D" id="1.10.540.10">
    <property type="entry name" value="Acyl-CoA dehydrogenase/oxidase, N-terminal domain"/>
    <property type="match status" value="1"/>
</dbReference>
<name>A0A9X3PC90_9ACTN</name>
<dbReference type="PANTHER" id="PTHR43884">
    <property type="entry name" value="ACYL-COA DEHYDROGENASE"/>
    <property type="match status" value="1"/>
</dbReference>
<keyword evidence="8" id="KW-1185">Reference proteome</keyword>
<dbReference type="InterPro" id="IPR013786">
    <property type="entry name" value="AcylCoA_DH/ox_N"/>
</dbReference>
<dbReference type="GO" id="GO:0050660">
    <property type="term" value="F:flavin adenine dinucleotide binding"/>
    <property type="evidence" value="ECO:0007669"/>
    <property type="project" value="InterPro"/>
</dbReference>
<dbReference type="InterPro" id="IPR037069">
    <property type="entry name" value="AcylCoA_DH/ox_N_sf"/>
</dbReference>
<dbReference type="InterPro" id="IPR046373">
    <property type="entry name" value="Acyl-CoA_Oxase/DH_mid-dom_sf"/>
</dbReference>
<evidence type="ECO:0000313" key="7">
    <source>
        <dbReference type="EMBL" id="MDA1362721.1"/>
    </source>
</evidence>
<dbReference type="EMBL" id="JAPZVP010000027">
    <property type="protein sequence ID" value="MDA1362721.1"/>
    <property type="molecule type" value="Genomic_DNA"/>
</dbReference>
<dbReference type="SUPFAM" id="SSF47203">
    <property type="entry name" value="Acyl-CoA dehydrogenase C-terminal domain-like"/>
    <property type="match status" value="1"/>
</dbReference>
<evidence type="ECO:0000259" key="5">
    <source>
        <dbReference type="Pfam" id="PF00441"/>
    </source>
</evidence>
<reference evidence="7" key="1">
    <citation type="submission" date="2022-12" db="EMBL/GenBank/DDBJ databases">
        <title>Gycomyces niveus sp.nov.,a novel actinomycete isolated from soil in Shouguan.</title>
        <authorList>
            <person name="Yang X."/>
        </authorList>
    </citation>
    <scope>NUCLEOTIDE SEQUENCE</scope>
    <source>
        <strain evidence="7">NEAU-A15</strain>
    </source>
</reference>
<dbReference type="InterPro" id="IPR036250">
    <property type="entry name" value="AcylCo_DH-like_C"/>
</dbReference>
<dbReference type="SUPFAM" id="SSF56645">
    <property type="entry name" value="Acyl-CoA dehydrogenase NM domain-like"/>
    <property type="match status" value="1"/>
</dbReference>
<evidence type="ECO:0000256" key="4">
    <source>
        <dbReference type="ARBA" id="ARBA00022827"/>
    </source>
</evidence>
<dbReference type="PANTHER" id="PTHR43884:SF12">
    <property type="entry name" value="ISOVALERYL-COA DEHYDROGENASE, MITOCHONDRIAL-RELATED"/>
    <property type="match status" value="1"/>
</dbReference>
<accession>A0A9X3PC90</accession>
<evidence type="ECO:0000256" key="3">
    <source>
        <dbReference type="ARBA" id="ARBA00022630"/>
    </source>
</evidence>
<dbReference type="InterPro" id="IPR009100">
    <property type="entry name" value="AcylCoA_DH/oxidase_NM_dom_sf"/>
</dbReference>
<dbReference type="InterPro" id="IPR009075">
    <property type="entry name" value="AcylCo_DH/oxidase_C"/>
</dbReference>
<dbReference type="AlphaFoldDB" id="A0A9X3PC90"/>
<dbReference type="Pfam" id="PF02771">
    <property type="entry name" value="Acyl-CoA_dh_N"/>
    <property type="match status" value="1"/>
</dbReference>
<dbReference type="PIRSF" id="PIRSF016578">
    <property type="entry name" value="HsaA"/>
    <property type="match status" value="1"/>
</dbReference>
<keyword evidence="3" id="KW-0285">Flavoprotein</keyword>
<dbReference type="Gene3D" id="1.20.140.10">
    <property type="entry name" value="Butyryl-CoA Dehydrogenase, subunit A, domain 3"/>
    <property type="match status" value="1"/>
</dbReference>
<dbReference type="GO" id="GO:0003995">
    <property type="term" value="F:acyl-CoA dehydrogenase activity"/>
    <property type="evidence" value="ECO:0007669"/>
    <property type="project" value="TreeGrafter"/>
</dbReference>
<gene>
    <name evidence="7" type="ORF">O1R50_24080</name>
</gene>
<dbReference type="Gene3D" id="2.40.110.10">
    <property type="entry name" value="Butyryl-CoA Dehydrogenase, subunit A, domain 2"/>
    <property type="match status" value="1"/>
</dbReference>
<feature type="domain" description="Acyl-CoA dehydrogenase/oxidase C-terminal" evidence="5">
    <location>
        <begin position="231"/>
        <end position="363"/>
    </location>
</feature>
<comment type="caution">
    <text evidence="7">The sequence shown here is derived from an EMBL/GenBank/DDBJ whole genome shotgun (WGS) entry which is preliminary data.</text>
</comment>
<dbReference type="Pfam" id="PF00441">
    <property type="entry name" value="Acyl-CoA_dh_1"/>
    <property type="match status" value="1"/>
</dbReference>
<keyword evidence="4" id="KW-0274">FAD</keyword>
<organism evidence="7 8">
    <name type="scientific">Glycomyces luteolus</name>
    <dbReference type="NCBI Taxonomy" id="2670330"/>
    <lineage>
        <taxon>Bacteria</taxon>
        <taxon>Bacillati</taxon>
        <taxon>Actinomycetota</taxon>
        <taxon>Actinomycetes</taxon>
        <taxon>Glycomycetales</taxon>
        <taxon>Glycomycetaceae</taxon>
        <taxon>Glycomyces</taxon>
    </lineage>
</organism>
<evidence type="ECO:0000256" key="2">
    <source>
        <dbReference type="ARBA" id="ARBA00009347"/>
    </source>
</evidence>
<protein>
    <submittedName>
        <fullName evidence="7">Acyl-CoA/acyl-ACP dehydrogenase</fullName>
    </submittedName>
</protein>
<dbReference type="Proteomes" id="UP001146067">
    <property type="component" value="Unassembled WGS sequence"/>
</dbReference>
<feature type="domain" description="Acyl-CoA dehydrogenase/oxidase N-terminal" evidence="6">
    <location>
        <begin position="12"/>
        <end position="108"/>
    </location>
</feature>
<evidence type="ECO:0000313" key="8">
    <source>
        <dbReference type="Proteomes" id="UP001146067"/>
    </source>
</evidence>